<name>A0A2N5ZKX8_MUIH1</name>
<keyword evidence="3" id="KW-0472">Membrane</keyword>
<keyword evidence="2" id="KW-0802">TPR repeat</keyword>
<dbReference type="Proteomes" id="UP000234857">
    <property type="component" value="Unassembled WGS sequence"/>
</dbReference>
<sequence length="586" mass="67462">MKKGITTPVTFIAVILLFGIGLFSYYYFSTGGDFFIILCNKNREALEKAVSIYSVGNNIDDVQGVVDDKKIEVLKEYFNQGIDNPSCKLGGEYFITKSGQIFCTLHGFGDRIPKDKNDFLPYPEEVVEKEKIVVKHKKQIEFEKMINKPIELSSEDETLFIEGSAFEKDGKYSEAIGKYLQAIKLNPDELKYYKALSEDYLIIGKHEQAKKYAEYVLTKDPKDNSMKKIVSYVENKKYFDLRLRRMVDKDIRIAYFSYSVEKEMGHFGVMDINGDNNKYILKNLKYGEYAVGNNNNEFFIAERDNIHIIDMKTGQKRKIFNNSGYRIFQMRYSSLSRVLVFSSLKQSMGYEIYKINRDGSELQSLTQNSVDDFAFDFSPNGKKIVYVSGSYSKQDIDLVDVNGTNRKTVERSVVREDTPDWAPTRNSIAYSSFKTQRSSSGNPQRDIFIYDVAKDESIDITNTKDIDELYPNWSNKNDKIAFAAVDLEGYFDVYIMTPEGKNIRKITDLEQKYTAGWDYYPEFSWSADDNFIVFSAGFPNQRKIFITEVESGRSLRLTSNYNDNINPIILENNSSNNTTLDLLNGN</sequence>
<protein>
    <submittedName>
        <fullName evidence="4">Uncharacterized protein</fullName>
    </submittedName>
</protein>
<keyword evidence="3" id="KW-1133">Transmembrane helix</keyword>
<dbReference type="SUPFAM" id="SSF82171">
    <property type="entry name" value="DPP6 N-terminal domain-like"/>
    <property type="match status" value="1"/>
</dbReference>
<proteinExistence type="inferred from homology"/>
<feature type="transmembrane region" description="Helical" evidence="3">
    <location>
        <begin position="9"/>
        <end position="28"/>
    </location>
</feature>
<dbReference type="AlphaFoldDB" id="A0A2N5ZKX8"/>
<dbReference type="EMBL" id="PKTG01000035">
    <property type="protein sequence ID" value="PLX19284.1"/>
    <property type="molecule type" value="Genomic_DNA"/>
</dbReference>
<evidence type="ECO:0000256" key="3">
    <source>
        <dbReference type="SAM" id="Phobius"/>
    </source>
</evidence>
<dbReference type="InterPro" id="IPR011042">
    <property type="entry name" value="6-blade_b-propeller_TolB-like"/>
</dbReference>
<dbReference type="Pfam" id="PF07676">
    <property type="entry name" value="PD40"/>
    <property type="match status" value="2"/>
</dbReference>
<reference evidence="4 5" key="1">
    <citation type="submission" date="2017-11" db="EMBL/GenBank/DDBJ databases">
        <title>Genome-resolved metagenomics identifies genetic mobility, metabolic interactions, and unexpected diversity in perchlorate-reducing communities.</title>
        <authorList>
            <person name="Barnum T.P."/>
            <person name="Figueroa I.A."/>
            <person name="Carlstrom C.I."/>
            <person name="Lucas L.N."/>
            <person name="Engelbrektson A.L."/>
            <person name="Coates J.D."/>
        </authorList>
    </citation>
    <scope>NUCLEOTIDE SEQUENCE [LARGE SCALE GENOMIC DNA]</scope>
    <source>
        <strain evidence="4">BM706</strain>
    </source>
</reference>
<keyword evidence="3" id="KW-0812">Transmembrane</keyword>
<dbReference type="Gene3D" id="2.120.10.30">
    <property type="entry name" value="TolB, C-terminal domain"/>
    <property type="match status" value="1"/>
</dbReference>
<comment type="caution">
    <text evidence="4">The sequence shown here is derived from an EMBL/GenBank/DDBJ whole genome shotgun (WGS) entry which is preliminary data.</text>
</comment>
<evidence type="ECO:0000256" key="1">
    <source>
        <dbReference type="ARBA" id="ARBA00009820"/>
    </source>
</evidence>
<dbReference type="InterPro" id="IPR011990">
    <property type="entry name" value="TPR-like_helical_dom_sf"/>
</dbReference>
<dbReference type="SMART" id="SM00028">
    <property type="entry name" value="TPR"/>
    <property type="match status" value="2"/>
</dbReference>
<organism evidence="4 5">
    <name type="scientific">Muiribacterium halophilum</name>
    <dbReference type="NCBI Taxonomy" id="2053465"/>
    <lineage>
        <taxon>Bacteria</taxon>
        <taxon>Candidatus Muiribacteriota</taxon>
        <taxon>Candidatus Muiribacteriia</taxon>
        <taxon>Candidatus Muiribacteriales</taxon>
        <taxon>Candidatus Muiribacteriaceae</taxon>
        <taxon>Candidatus Muiribacterium</taxon>
    </lineage>
</organism>
<dbReference type="PROSITE" id="PS50005">
    <property type="entry name" value="TPR"/>
    <property type="match status" value="1"/>
</dbReference>
<feature type="repeat" description="TPR" evidence="2">
    <location>
        <begin position="156"/>
        <end position="189"/>
    </location>
</feature>
<dbReference type="SUPFAM" id="SSF48452">
    <property type="entry name" value="TPR-like"/>
    <property type="match status" value="1"/>
</dbReference>
<accession>A0A2N5ZKX8</accession>
<evidence type="ECO:0000313" key="4">
    <source>
        <dbReference type="EMBL" id="PLX19284.1"/>
    </source>
</evidence>
<dbReference type="Gene3D" id="2.120.10.60">
    <property type="entry name" value="Tricorn protease N-terminal domain"/>
    <property type="match status" value="1"/>
</dbReference>
<dbReference type="InterPro" id="IPR011659">
    <property type="entry name" value="WD40"/>
</dbReference>
<evidence type="ECO:0000313" key="5">
    <source>
        <dbReference type="Proteomes" id="UP000234857"/>
    </source>
</evidence>
<gene>
    <name evidence="4" type="ORF">C0601_02205</name>
</gene>
<dbReference type="InterPro" id="IPR019734">
    <property type="entry name" value="TPR_rpt"/>
</dbReference>
<comment type="similarity">
    <text evidence="1">Belongs to the TolB family.</text>
</comment>
<dbReference type="Gene3D" id="1.25.40.10">
    <property type="entry name" value="Tetratricopeptide repeat domain"/>
    <property type="match status" value="1"/>
</dbReference>
<evidence type="ECO:0000256" key="2">
    <source>
        <dbReference type="PROSITE-ProRule" id="PRU00339"/>
    </source>
</evidence>
<dbReference type="PANTHER" id="PTHR36842">
    <property type="entry name" value="PROTEIN TOLB HOMOLOG"/>
    <property type="match status" value="1"/>
</dbReference>